<sequence>MVRRNIVQYVCACAFLVFIYLQMGNSEEVGDVERSEHIPQSSKEVIIREDAEEALYNAGLKNSVDLDIRCPVPESPENGYIKGEFIHVGSILYLRCYDGYSVEGPTEKSCVLDKYGAHWKPDVRTVCMENDIIRQQTSDTKSLASEQEIEPKLSDTNSVISPPSYHQENILSPVRKNIPLEEPIIKKEVFFKQAMEVRNKFPSLCLYKPDTGPCGASHKRYYFSKTTMECYKFIYGGCDGNHNNFQTITECNLACLGHQ</sequence>
<evidence type="ECO:0000256" key="1">
    <source>
        <dbReference type="ARBA" id="ARBA00023157"/>
    </source>
</evidence>
<dbReference type="InterPro" id="IPR020901">
    <property type="entry name" value="Prtase_inh_Kunz-CS"/>
</dbReference>
<comment type="caution">
    <text evidence="2">Lacks conserved residue(s) required for the propagation of feature annotation.</text>
</comment>
<feature type="domain" description="BPTI/Kunitz inhibitor" evidence="5">
    <location>
        <begin position="205"/>
        <end position="255"/>
    </location>
</feature>
<dbReference type="CDD" id="cd00109">
    <property type="entry name" value="Kunitz-type"/>
    <property type="match status" value="1"/>
</dbReference>
<evidence type="ECO:0000256" key="3">
    <source>
        <dbReference type="SAM" id="MobiDB-lite"/>
    </source>
</evidence>
<keyword evidence="1" id="KW-1015">Disulfide bond</keyword>
<name>A0A0B6Y9P0_9EUPU</name>
<evidence type="ECO:0008006" key="8">
    <source>
        <dbReference type="Google" id="ProtNLM"/>
    </source>
</evidence>
<dbReference type="PRINTS" id="PR00759">
    <property type="entry name" value="BASICPTASE"/>
</dbReference>
<evidence type="ECO:0000256" key="4">
    <source>
        <dbReference type="SAM" id="SignalP"/>
    </source>
</evidence>
<dbReference type="PANTHER" id="PTHR10083">
    <property type="entry name" value="KUNITZ-TYPE PROTEASE INHIBITOR-RELATED"/>
    <property type="match status" value="1"/>
</dbReference>
<keyword evidence="2" id="KW-0768">Sushi</keyword>
<dbReference type="InterPro" id="IPR036880">
    <property type="entry name" value="Kunitz_BPTI_sf"/>
</dbReference>
<dbReference type="InterPro" id="IPR000436">
    <property type="entry name" value="Sushi_SCR_CCP_dom"/>
</dbReference>
<feature type="signal peptide" evidence="4">
    <location>
        <begin position="1"/>
        <end position="26"/>
    </location>
</feature>
<dbReference type="SUPFAM" id="SSF57535">
    <property type="entry name" value="Complement control module/SCR domain"/>
    <property type="match status" value="1"/>
</dbReference>
<dbReference type="PROSITE" id="PS00280">
    <property type="entry name" value="BPTI_KUNITZ_1"/>
    <property type="match status" value="1"/>
</dbReference>
<dbReference type="InterPro" id="IPR002223">
    <property type="entry name" value="Kunitz_BPTI"/>
</dbReference>
<dbReference type="SMART" id="SM00131">
    <property type="entry name" value="KU"/>
    <property type="match status" value="1"/>
</dbReference>
<accession>A0A0B6Y9P0</accession>
<reference evidence="7" key="1">
    <citation type="submission" date="2014-12" db="EMBL/GenBank/DDBJ databases">
        <title>Insight into the proteome of Arion vulgaris.</title>
        <authorList>
            <person name="Aradska J."/>
            <person name="Bulat T."/>
            <person name="Smidak R."/>
            <person name="Sarate P."/>
            <person name="Gangsoo J."/>
            <person name="Sialana F."/>
            <person name="Bilban M."/>
            <person name="Lubec G."/>
        </authorList>
    </citation>
    <scope>NUCLEOTIDE SEQUENCE</scope>
    <source>
        <tissue evidence="7">Skin</tissue>
    </source>
</reference>
<protein>
    <recommendedName>
        <fullName evidence="8">BPTI/Kunitz inhibitor domain-containing protein</fullName>
    </recommendedName>
</protein>
<dbReference type="InterPro" id="IPR050098">
    <property type="entry name" value="TFPI/VKTCI-like"/>
</dbReference>
<dbReference type="GO" id="GO:0005615">
    <property type="term" value="C:extracellular space"/>
    <property type="evidence" value="ECO:0007669"/>
    <property type="project" value="TreeGrafter"/>
</dbReference>
<dbReference type="SMART" id="SM00032">
    <property type="entry name" value="CCP"/>
    <property type="match status" value="1"/>
</dbReference>
<dbReference type="Gene3D" id="2.10.70.10">
    <property type="entry name" value="Complement Module, domain 1"/>
    <property type="match status" value="1"/>
</dbReference>
<gene>
    <name evidence="7" type="primary">ORF15728</name>
</gene>
<evidence type="ECO:0000256" key="2">
    <source>
        <dbReference type="PROSITE-ProRule" id="PRU00302"/>
    </source>
</evidence>
<dbReference type="AlphaFoldDB" id="A0A0B6Y9P0"/>
<evidence type="ECO:0000259" key="6">
    <source>
        <dbReference type="PROSITE" id="PS50923"/>
    </source>
</evidence>
<evidence type="ECO:0000313" key="7">
    <source>
        <dbReference type="EMBL" id="CEK52165.1"/>
    </source>
</evidence>
<evidence type="ECO:0000259" key="5">
    <source>
        <dbReference type="PROSITE" id="PS50279"/>
    </source>
</evidence>
<dbReference type="Gene3D" id="4.10.410.10">
    <property type="entry name" value="Pancreatic trypsin inhibitor Kunitz domain"/>
    <property type="match status" value="1"/>
</dbReference>
<dbReference type="CDD" id="cd00033">
    <property type="entry name" value="CCP"/>
    <property type="match status" value="1"/>
</dbReference>
<dbReference type="Pfam" id="PF00014">
    <property type="entry name" value="Kunitz_BPTI"/>
    <property type="match status" value="1"/>
</dbReference>
<dbReference type="Pfam" id="PF00084">
    <property type="entry name" value="Sushi"/>
    <property type="match status" value="1"/>
</dbReference>
<dbReference type="PROSITE" id="PS50923">
    <property type="entry name" value="SUSHI"/>
    <property type="match status" value="1"/>
</dbReference>
<dbReference type="SUPFAM" id="SSF57362">
    <property type="entry name" value="BPTI-like"/>
    <property type="match status" value="1"/>
</dbReference>
<feature type="region of interest" description="Disordered" evidence="3">
    <location>
        <begin position="137"/>
        <end position="158"/>
    </location>
</feature>
<dbReference type="PROSITE" id="PS50279">
    <property type="entry name" value="BPTI_KUNITZ_2"/>
    <property type="match status" value="1"/>
</dbReference>
<feature type="domain" description="Sushi" evidence="6">
    <location>
        <begin position="68"/>
        <end position="129"/>
    </location>
</feature>
<organism evidence="7">
    <name type="scientific">Arion vulgaris</name>
    <dbReference type="NCBI Taxonomy" id="1028688"/>
    <lineage>
        <taxon>Eukaryota</taxon>
        <taxon>Metazoa</taxon>
        <taxon>Spiralia</taxon>
        <taxon>Lophotrochozoa</taxon>
        <taxon>Mollusca</taxon>
        <taxon>Gastropoda</taxon>
        <taxon>Heterobranchia</taxon>
        <taxon>Euthyneura</taxon>
        <taxon>Panpulmonata</taxon>
        <taxon>Eupulmonata</taxon>
        <taxon>Stylommatophora</taxon>
        <taxon>Helicina</taxon>
        <taxon>Arionoidea</taxon>
        <taxon>Arionidae</taxon>
        <taxon>Arion</taxon>
    </lineage>
</organism>
<feature type="chain" id="PRO_5002111794" description="BPTI/Kunitz inhibitor domain-containing protein" evidence="4">
    <location>
        <begin position="27"/>
        <end position="259"/>
    </location>
</feature>
<dbReference type="InterPro" id="IPR035976">
    <property type="entry name" value="Sushi/SCR/CCP_sf"/>
</dbReference>
<dbReference type="GO" id="GO:0004867">
    <property type="term" value="F:serine-type endopeptidase inhibitor activity"/>
    <property type="evidence" value="ECO:0007669"/>
    <property type="project" value="InterPro"/>
</dbReference>
<keyword evidence="4" id="KW-0732">Signal</keyword>
<dbReference type="EMBL" id="HACG01005300">
    <property type="protein sequence ID" value="CEK52165.1"/>
    <property type="molecule type" value="Transcribed_RNA"/>
</dbReference>
<dbReference type="PANTHER" id="PTHR10083:SF374">
    <property type="entry name" value="BPTI_KUNITZ INHIBITOR DOMAIN-CONTAINING PROTEIN"/>
    <property type="match status" value="1"/>
</dbReference>
<proteinExistence type="predicted"/>